<comment type="caution">
    <text evidence="1">The sequence shown here is derived from an EMBL/GenBank/DDBJ whole genome shotgun (WGS) entry which is preliminary data.</text>
</comment>
<reference evidence="1 2" key="1">
    <citation type="submission" date="2018-10" db="EMBL/GenBank/DDBJ databases">
        <authorList>
            <person name="Vanduin D."/>
            <person name="Fouts D."/>
            <person name="Wright M."/>
            <person name="Sutton G."/>
            <person name="Nguyen K."/>
            <person name="Kreiswirth B."/>
            <person name="Chen L."/>
            <person name="Rojas L."/>
            <person name="Hujer A."/>
            <person name="Hujer K."/>
            <person name="Bonomo R."/>
            <person name="Adams M."/>
        </authorList>
    </citation>
    <scope>NUCLEOTIDE SEQUENCE [LARGE SCALE GENOMIC DNA]</scope>
    <source>
        <strain evidence="1 2">CRK0054</strain>
    </source>
</reference>
<protein>
    <submittedName>
        <fullName evidence="1">Uncharacterized protein</fullName>
    </submittedName>
</protein>
<dbReference type="AlphaFoldDB" id="A0AAX1WIL7"/>
<evidence type="ECO:0000313" key="2">
    <source>
        <dbReference type="Proteomes" id="UP000286098"/>
    </source>
</evidence>
<dbReference type="Proteomes" id="UP000286098">
    <property type="component" value="Unassembled WGS sequence"/>
</dbReference>
<organism evidence="1 2">
    <name type="scientific">Enterobacter roggenkampii</name>
    <dbReference type="NCBI Taxonomy" id="1812935"/>
    <lineage>
        <taxon>Bacteria</taxon>
        <taxon>Pseudomonadati</taxon>
        <taxon>Pseudomonadota</taxon>
        <taxon>Gammaproteobacteria</taxon>
        <taxon>Enterobacterales</taxon>
        <taxon>Enterobacteriaceae</taxon>
        <taxon>Enterobacter</taxon>
        <taxon>Enterobacter cloacae complex</taxon>
    </lineage>
</organism>
<sequence length="63" mass="7431">MYAMFHPGHPFFIQINALFYRFLTFHWLSKNGEKSSDSYFTLSELLIRNIPNSLSGEMKLKKS</sequence>
<evidence type="ECO:0000313" key="1">
    <source>
        <dbReference type="EMBL" id="RNT42182.1"/>
    </source>
</evidence>
<accession>A0AAX1WIL7</accession>
<dbReference type="EMBL" id="NEYZ02000049">
    <property type="protein sequence ID" value="RNT42182.1"/>
    <property type="molecule type" value="Genomic_DNA"/>
</dbReference>
<gene>
    <name evidence="1" type="ORF">B9059_011390</name>
</gene>
<proteinExistence type="predicted"/>
<name>A0AAX1WIL7_9ENTR</name>